<accession>A0A4S8J622</accession>
<gene>
    <name evidence="1" type="ORF">C4D60_Mb11t21600</name>
</gene>
<name>A0A4S8J622_MUSBA</name>
<dbReference type="EMBL" id="PYDT01000007">
    <property type="protein sequence ID" value="THU56855.1"/>
    <property type="molecule type" value="Genomic_DNA"/>
</dbReference>
<protein>
    <submittedName>
        <fullName evidence="1">Uncharacterized protein</fullName>
    </submittedName>
</protein>
<comment type="caution">
    <text evidence="1">The sequence shown here is derived from an EMBL/GenBank/DDBJ whole genome shotgun (WGS) entry which is preliminary data.</text>
</comment>
<organism evidence="1 2">
    <name type="scientific">Musa balbisiana</name>
    <name type="common">Banana</name>
    <dbReference type="NCBI Taxonomy" id="52838"/>
    <lineage>
        <taxon>Eukaryota</taxon>
        <taxon>Viridiplantae</taxon>
        <taxon>Streptophyta</taxon>
        <taxon>Embryophyta</taxon>
        <taxon>Tracheophyta</taxon>
        <taxon>Spermatophyta</taxon>
        <taxon>Magnoliopsida</taxon>
        <taxon>Liliopsida</taxon>
        <taxon>Zingiberales</taxon>
        <taxon>Musaceae</taxon>
        <taxon>Musa</taxon>
    </lineage>
</organism>
<keyword evidence="2" id="KW-1185">Reference proteome</keyword>
<evidence type="ECO:0000313" key="1">
    <source>
        <dbReference type="EMBL" id="THU56855.1"/>
    </source>
</evidence>
<dbReference type="Proteomes" id="UP000317650">
    <property type="component" value="Chromosome 11"/>
</dbReference>
<sequence>MKGSPYSNIFYAFPAFSFTTFDMVQSLISSGRNELERITEGNREKLILACCGFLDTEMCS</sequence>
<evidence type="ECO:0000313" key="2">
    <source>
        <dbReference type="Proteomes" id="UP000317650"/>
    </source>
</evidence>
<reference evidence="1 2" key="1">
    <citation type="journal article" date="2019" name="Nat. Plants">
        <title>Genome sequencing of Musa balbisiana reveals subgenome evolution and function divergence in polyploid bananas.</title>
        <authorList>
            <person name="Yao X."/>
        </authorList>
    </citation>
    <scope>NUCLEOTIDE SEQUENCE [LARGE SCALE GENOMIC DNA]</scope>
    <source>
        <strain evidence="2">cv. DH-PKW</strain>
        <tissue evidence="1">Leaves</tissue>
    </source>
</reference>
<proteinExistence type="predicted"/>
<dbReference type="AlphaFoldDB" id="A0A4S8J622"/>